<keyword evidence="2" id="KW-0413">Isomerase</keyword>
<keyword evidence="5" id="KW-1185">Reference proteome</keyword>
<comment type="caution">
    <text evidence="4">The sequence shown here is derived from an EMBL/GenBank/DDBJ whole genome shotgun (WGS) entry which is preliminary data.</text>
</comment>
<dbReference type="GO" id="GO:0005737">
    <property type="term" value="C:cytoplasm"/>
    <property type="evidence" value="ECO:0007669"/>
    <property type="project" value="TreeGrafter"/>
</dbReference>
<dbReference type="PIRSF" id="PIRSF016184">
    <property type="entry name" value="PhzC_PhzF"/>
    <property type="match status" value="1"/>
</dbReference>
<dbReference type="SUPFAM" id="SSF54506">
    <property type="entry name" value="Diaminopimelate epimerase-like"/>
    <property type="match status" value="1"/>
</dbReference>
<protein>
    <submittedName>
        <fullName evidence="4">PhzF family phenazine biosynthesis protein</fullName>
    </submittedName>
</protein>
<organism evidence="4 5">
    <name type="scientific">Limobrevibacterium gyesilva</name>
    <dbReference type="NCBI Taxonomy" id="2991712"/>
    <lineage>
        <taxon>Bacteria</taxon>
        <taxon>Pseudomonadati</taxon>
        <taxon>Pseudomonadota</taxon>
        <taxon>Alphaproteobacteria</taxon>
        <taxon>Acetobacterales</taxon>
        <taxon>Acetobacteraceae</taxon>
        <taxon>Limobrevibacterium</taxon>
    </lineage>
</organism>
<dbReference type="Pfam" id="PF02567">
    <property type="entry name" value="PhzC-PhzF"/>
    <property type="match status" value="1"/>
</dbReference>
<dbReference type="PANTHER" id="PTHR13774">
    <property type="entry name" value="PHENAZINE BIOSYNTHESIS PROTEIN"/>
    <property type="match status" value="1"/>
</dbReference>
<evidence type="ECO:0000256" key="2">
    <source>
        <dbReference type="ARBA" id="ARBA00023235"/>
    </source>
</evidence>
<feature type="active site" evidence="3">
    <location>
        <position position="46"/>
    </location>
</feature>
<dbReference type="GO" id="GO:0016853">
    <property type="term" value="F:isomerase activity"/>
    <property type="evidence" value="ECO:0007669"/>
    <property type="project" value="UniProtKB-KW"/>
</dbReference>
<dbReference type="EMBL" id="JAPDNT010000002">
    <property type="protein sequence ID" value="MCW3474113.1"/>
    <property type="molecule type" value="Genomic_DNA"/>
</dbReference>
<accession>A0AA41YP63</accession>
<dbReference type="Gene3D" id="3.10.310.10">
    <property type="entry name" value="Diaminopimelate Epimerase, Chain A, domain 1"/>
    <property type="match status" value="2"/>
</dbReference>
<dbReference type="InterPro" id="IPR003719">
    <property type="entry name" value="Phenazine_PhzF-like"/>
</dbReference>
<evidence type="ECO:0000256" key="1">
    <source>
        <dbReference type="ARBA" id="ARBA00008270"/>
    </source>
</evidence>
<name>A0AA41YP63_9PROT</name>
<dbReference type="Proteomes" id="UP001165679">
    <property type="component" value="Unassembled WGS sequence"/>
</dbReference>
<reference evidence="4" key="1">
    <citation type="submission" date="2022-09" db="EMBL/GenBank/DDBJ databases">
        <title>Rhodovastum sp. nov. RN2-1 isolated from soil in Seongnam, South Korea.</title>
        <authorList>
            <person name="Le N.T."/>
        </authorList>
    </citation>
    <scope>NUCLEOTIDE SEQUENCE</scope>
    <source>
        <strain evidence="4">RN2-1</strain>
    </source>
</reference>
<reference evidence="4" key="2">
    <citation type="submission" date="2022-10" db="EMBL/GenBank/DDBJ databases">
        <authorList>
            <person name="Trinh H.N."/>
        </authorList>
    </citation>
    <scope>NUCLEOTIDE SEQUENCE</scope>
    <source>
        <strain evidence="4">RN2-1</strain>
    </source>
</reference>
<proteinExistence type="inferred from homology"/>
<dbReference type="NCBIfam" id="TIGR00654">
    <property type="entry name" value="PhzF_family"/>
    <property type="match status" value="1"/>
</dbReference>
<dbReference type="AlphaFoldDB" id="A0AA41YP63"/>
<evidence type="ECO:0000313" key="5">
    <source>
        <dbReference type="Proteomes" id="UP001165679"/>
    </source>
</evidence>
<sequence>MRLSYAIVDAFADRVFRGNPAAVVPLEAFLPDAVMQAIAAENNLSETAFVVRDGEGYRLRWFTPTIEVELCGHATLATAFVLAERGDPAPFAFQTRSGVLTVTREDGRFVLDFPAWRVVSADPPPGIAAALGATPREVHRARDWICVFDDPATVAALRPNHALVAALPGERLIATAAGGTEPGIDVTSRYFAAKIGIPEDPVTGAAHVQLVPFWAERLGRTRLVCRQASARGGTLWCELAGDRVRLGGTAVAYARGEILLSPS</sequence>
<evidence type="ECO:0000313" key="4">
    <source>
        <dbReference type="EMBL" id="MCW3474113.1"/>
    </source>
</evidence>
<dbReference type="PANTHER" id="PTHR13774:SF17">
    <property type="entry name" value="PHENAZINE BIOSYNTHESIS-LIKE DOMAIN-CONTAINING PROTEIN"/>
    <property type="match status" value="1"/>
</dbReference>
<comment type="similarity">
    <text evidence="1">Belongs to the PhzF family.</text>
</comment>
<evidence type="ECO:0000256" key="3">
    <source>
        <dbReference type="PIRSR" id="PIRSR016184-1"/>
    </source>
</evidence>
<gene>
    <name evidence="4" type="ORF">OL599_05930</name>
</gene>
<dbReference type="RefSeq" id="WP_264712733.1">
    <property type="nucleotide sequence ID" value="NZ_JAPDNT010000002.1"/>
</dbReference>